<dbReference type="OrthoDB" id="398977at2"/>
<keyword evidence="2" id="KW-1185">Reference proteome</keyword>
<dbReference type="Proteomes" id="UP000249865">
    <property type="component" value="Chromosome"/>
</dbReference>
<dbReference type="KEGG" id="mclo:DK849_02020"/>
<proteinExistence type="predicted"/>
<dbReference type="NCBIfam" id="NF045770">
    <property type="entry name" value="MPN403_MG284_C"/>
    <property type="match status" value="1"/>
</dbReference>
<protein>
    <submittedName>
        <fullName evidence="1">Uncharacterized protein</fullName>
    </submittedName>
</protein>
<evidence type="ECO:0000313" key="1">
    <source>
        <dbReference type="EMBL" id="AWX43008.1"/>
    </source>
</evidence>
<evidence type="ECO:0000313" key="2">
    <source>
        <dbReference type="Proteomes" id="UP000249865"/>
    </source>
</evidence>
<sequence>MEQAKYVFNMNLNEKRKFILNFCKFYKIENLNKIDKSKDYLEIFINSLTKDEQKVFLENFIFNNKDSYWYLNYWSKTTYYKLLHLVVNLFLKYLHAHK</sequence>
<reference evidence="2" key="1">
    <citation type="submission" date="2018-06" db="EMBL/GenBank/DDBJ databases">
        <title>Complete genome sequences of Mycoplasma anatis, M. anseris and M. cloacale type strains.</title>
        <authorList>
            <person name="Grozner D."/>
            <person name="Forro B."/>
            <person name="Sulyok K.M."/>
            <person name="Marton S."/>
            <person name="Kreizinger Z."/>
            <person name="Banyai K."/>
            <person name="Gyuranecz M."/>
        </authorList>
    </citation>
    <scope>NUCLEOTIDE SEQUENCE [LARGE SCALE GENOMIC DNA]</scope>
    <source>
        <strain evidence="2">NCTC 10199</strain>
    </source>
</reference>
<accession>A0A2Z4LNS8</accession>
<dbReference type="InterPro" id="IPR058231">
    <property type="entry name" value="MG284-like_C"/>
</dbReference>
<gene>
    <name evidence="1" type="ORF">DK849_02020</name>
</gene>
<organism evidence="1 2">
    <name type="scientific">Metamycoplasma cloacale</name>
    <dbReference type="NCBI Taxonomy" id="92401"/>
    <lineage>
        <taxon>Bacteria</taxon>
        <taxon>Bacillati</taxon>
        <taxon>Mycoplasmatota</taxon>
        <taxon>Mycoplasmoidales</taxon>
        <taxon>Metamycoplasmataceae</taxon>
        <taxon>Metamycoplasma</taxon>
    </lineage>
</organism>
<name>A0A2Z4LNS8_9BACT</name>
<dbReference type="EMBL" id="CP030103">
    <property type="protein sequence ID" value="AWX43008.1"/>
    <property type="molecule type" value="Genomic_DNA"/>
</dbReference>
<dbReference type="AlphaFoldDB" id="A0A2Z4LNS8"/>